<dbReference type="AlphaFoldDB" id="A0A1T8VDU1"/>
<evidence type="ECO:0000256" key="1">
    <source>
        <dbReference type="SAM" id="MobiDB-lite"/>
    </source>
</evidence>
<feature type="region of interest" description="Disordered" evidence="1">
    <location>
        <begin position="80"/>
        <end position="101"/>
    </location>
</feature>
<gene>
    <name evidence="2" type="ORF">SAMEA2259716_05798</name>
</gene>
<dbReference type="Proteomes" id="UP000190074">
    <property type="component" value="Unassembled WGS sequence"/>
</dbReference>
<accession>A0A1T8VDU1</accession>
<name>A0A1T8VDU1_9MYCO</name>
<proteinExistence type="predicted"/>
<dbReference type="Pfam" id="PF11903">
    <property type="entry name" value="ParD_like"/>
    <property type="match status" value="1"/>
</dbReference>
<organism evidence="2 3">
    <name type="scientific">Mycobacteroides abscessus subsp. massiliense</name>
    <dbReference type="NCBI Taxonomy" id="1962118"/>
    <lineage>
        <taxon>Bacteria</taxon>
        <taxon>Bacillati</taxon>
        <taxon>Actinomycetota</taxon>
        <taxon>Actinomycetes</taxon>
        <taxon>Mycobacteriales</taxon>
        <taxon>Mycobacteriaceae</taxon>
        <taxon>Mycobacteroides</taxon>
        <taxon>Mycobacteroides abscessus</taxon>
    </lineage>
</organism>
<reference evidence="2 3" key="1">
    <citation type="submission" date="2016-11" db="EMBL/GenBank/DDBJ databases">
        <authorList>
            <consortium name="Pathogen Informatics"/>
        </authorList>
    </citation>
    <scope>NUCLEOTIDE SEQUENCE [LARGE SCALE GENOMIC DNA]</scope>
    <source>
        <strain evidence="2 3">911</strain>
    </source>
</reference>
<dbReference type="EMBL" id="FVGW01000025">
    <property type="protein sequence ID" value="SKN02947.1"/>
    <property type="molecule type" value="Genomic_DNA"/>
</dbReference>
<evidence type="ECO:0000313" key="3">
    <source>
        <dbReference type="Proteomes" id="UP000190074"/>
    </source>
</evidence>
<evidence type="ECO:0000313" key="2">
    <source>
        <dbReference type="EMBL" id="SKN02947.1"/>
    </source>
</evidence>
<dbReference type="InterPro" id="IPR021831">
    <property type="entry name" value="ParD-like"/>
</dbReference>
<protein>
    <submittedName>
        <fullName evidence="2">Protein of uncharacterized function (DUF3423)</fullName>
    </submittedName>
</protein>
<sequence>MASAPAQHRSAVQQINRWIRIGRELEASPGGSQRDVQRVLAGDGTYDELSEREQAIVRAEWDQRITQRRDSLDLEAEFTAAGQSWSESDDDGNLIIRGASS</sequence>